<dbReference type="OrthoDB" id="195678at2759"/>
<keyword evidence="5 11" id="KW-0732">Signal</keyword>
<evidence type="ECO:0000256" key="8">
    <source>
        <dbReference type="PIRNR" id="PIRNR026534"/>
    </source>
</evidence>
<feature type="signal peptide" evidence="11">
    <location>
        <begin position="1"/>
        <end position="27"/>
    </location>
</feature>
<dbReference type="InterPro" id="IPR050727">
    <property type="entry name" value="GH43_arabinanases"/>
</dbReference>
<dbReference type="EC" id="3.2.1.99" evidence="4 8"/>
<gene>
    <name evidence="12" type="ORF">N7472_000802</name>
</gene>
<comment type="caution">
    <text evidence="12">The sequence shown here is derived from an EMBL/GenBank/DDBJ whole genome shotgun (WGS) entry which is preliminary data.</text>
</comment>
<reference evidence="12" key="2">
    <citation type="journal article" date="2023" name="IMA Fungus">
        <title>Comparative genomic study of the Penicillium genus elucidates a diverse pangenome and 15 lateral gene transfer events.</title>
        <authorList>
            <person name="Petersen C."/>
            <person name="Sorensen T."/>
            <person name="Nielsen M.R."/>
            <person name="Sondergaard T.E."/>
            <person name="Sorensen J.L."/>
            <person name="Fitzpatrick D.A."/>
            <person name="Frisvad J.C."/>
            <person name="Nielsen K.L."/>
        </authorList>
    </citation>
    <scope>NUCLEOTIDE SEQUENCE</scope>
    <source>
        <strain evidence="12">IBT 16849</strain>
    </source>
</reference>
<comment type="similarity">
    <text evidence="3 8">Belongs to the glycosyl hydrolase 43 family.</text>
</comment>
<protein>
    <recommendedName>
        <fullName evidence="4 8">Arabinan endo-1,5-alpha-L-arabinosidase</fullName>
        <ecNumber evidence="4 8">3.2.1.99</ecNumber>
    </recommendedName>
</protein>
<dbReference type="EMBL" id="JAPQKP010000001">
    <property type="protein sequence ID" value="KAJ5210663.1"/>
    <property type="molecule type" value="Genomic_DNA"/>
</dbReference>
<reference evidence="12" key="1">
    <citation type="submission" date="2022-11" db="EMBL/GenBank/DDBJ databases">
        <authorList>
            <person name="Petersen C."/>
        </authorList>
    </citation>
    <scope>NUCLEOTIDE SEQUENCE</scope>
    <source>
        <strain evidence="12">IBT 16849</strain>
    </source>
</reference>
<organism evidence="12 13">
    <name type="scientific">Penicillium cf. griseofulvum</name>
    <dbReference type="NCBI Taxonomy" id="2972120"/>
    <lineage>
        <taxon>Eukaryota</taxon>
        <taxon>Fungi</taxon>
        <taxon>Dikarya</taxon>
        <taxon>Ascomycota</taxon>
        <taxon>Pezizomycotina</taxon>
        <taxon>Eurotiomycetes</taxon>
        <taxon>Eurotiomycetidae</taxon>
        <taxon>Eurotiales</taxon>
        <taxon>Aspergillaceae</taxon>
        <taxon>Penicillium</taxon>
    </lineage>
</organism>
<feature type="site" description="Important for catalytic activity, responsible for pKa modulation of the active site Glu and correct orientation of both the proton donor and substrate" evidence="10">
    <location>
        <position position="176"/>
    </location>
</feature>
<name>A0A9W9T5U9_9EURO</name>
<feature type="active site" description="Proton donor" evidence="9">
    <location>
        <position position="233"/>
    </location>
</feature>
<feature type="active site" description="Proton acceptor" evidence="9">
    <location>
        <position position="56"/>
    </location>
</feature>
<keyword evidence="6 8" id="KW-0378">Hydrolase</keyword>
<dbReference type="SUPFAM" id="SSF75005">
    <property type="entry name" value="Arabinanase/levansucrase/invertase"/>
    <property type="match status" value="1"/>
</dbReference>
<sequence>MYITTLMMYHLPLLLSIIIAIAPLAGAIPAQKHLTQVYQTTDEFPLANPGNTPAHDPNIILHNEHYYLFKGGINIPIFKSANISGPWEKLGTVLAGDSIIHKGNRSRPWAPTTIEKNGTFYCYYTLSAKGSRNSAIGVATTTALDGSPWTDHGVVINTGKGSGSDVWPYTITNAIDGSVIVDRDGQTYLNYGSFWHDIWQVPLADDLLSVKDAAGPDAVQLTFMPRAKIKPEEGVWMSFREGFYYVWFSHGKCCNFQKGFPVGGNEYNIRVGRSKSVRGPFEDKTGRLLIDGGGTVVYGSNHGVVYAPGGLGVLGGNDSVSDILYYHYLNTSIGFDHGQAQLGWNYLNYEDGWPVPVGGQNSTSLAFVYRPPGWGYLAIIFGLWLCICKWL</sequence>
<evidence type="ECO:0000256" key="9">
    <source>
        <dbReference type="PIRSR" id="PIRSR606710-1"/>
    </source>
</evidence>
<evidence type="ECO:0000313" key="12">
    <source>
        <dbReference type="EMBL" id="KAJ5210663.1"/>
    </source>
</evidence>
<dbReference type="InterPro" id="IPR023296">
    <property type="entry name" value="Glyco_hydro_beta-prop_sf"/>
</dbReference>
<feature type="chain" id="PRO_5040813889" description="Arabinan endo-1,5-alpha-L-arabinosidase" evidence="11">
    <location>
        <begin position="28"/>
        <end position="391"/>
    </location>
</feature>
<evidence type="ECO:0000256" key="10">
    <source>
        <dbReference type="PIRSR" id="PIRSR606710-2"/>
    </source>
</evidence>
<dbReference type="InterPro" id="IPR006710">
    <property type="entry name" value="Glyco_hydro_43"/>
</dbReference>
<evidence type="ECO:0000256" key="5">
    <source>
        <dbReference type="ARBA" id="ARBA00022729"/>
    </source>
</evidence>
<dbReference type="GO" id="GO:0046558">
    <property type="term" value="F:arabinan endo-1,5-alpha-L-arabinosidase activity"/>
    <property type="evidence" value="ECO:0007669"/>
    <property type="project" value="UniProtKB-EC"/>
</dbReference>
<dbReference type="PIRSF" id="PIRSF026534">
    <property type="entry name" value="Endo_alpha-L-arabinosidase"/>
    <property type="match status" value="1"/>
</dbReference>
<accession>A0A9W9T5U9</accession>
<keyword evidence="13" id="KW-1185">Reference proteome</keyword>
<dbReference type="InterPro" id="IPR016840">
    <property type="entry name" value="Glyco_hydro_43_endo_a_Ara-ase"/>
</dbReference>
<evidence type="ECO:0000256" key="11">
    <source>
        <dbReference type="SAM" id="SignalP"/>
    </source>
</evidence>
<dbReference type="GO" id="GO:0005975">
    <property type="term" value="P:carbohydrate metabolic process"/>
    <property type="evidence" value="ECO:0007669"/>
    <property type="project" value="InterPro"/>
</dbReference>
<evidence type="ECO:0000313" key="13">
    <source>
        <dbReference type="Proteomes" id="UP001150879"/>
    </source>
</evidence>
<dbReference type="PANTHER" id="PTHR43301:SF5">
    <property type="entry name" value="ARABINAN ENDO-1,5-ALPHA-L-ARABINOSIDASE D-RELATED"/>
    <property type="match status" value="1"/>
</dbReference>
<evidence type="ECO:0000256" key="3">
    <source>
        <dbReference type="ARBA" id="ARBA00009865"/>
    </source>
</evidence>
<dbReference type="Gene3D" id="2.115.10.20">
    <property type="entry name" value="Glycosyl hydrolase domain, family 43"/>
    <property type="match status" value="1"/>
</dbReference>
<evidence type="ECO:0000256" key="7">
    <source>
        <dbReference type="ARBA" id="ARBA00023295"/>
    </source>
</evidence>
<comment type="catalytic activity">
    <reaction evidence="1 8">
        <text>Endohydrolysis of (1-&gt;5)-alpha-arabinofuranosidic linkages in (1-&gt;5)-arabinans.</text>
        <dbReference type="EC" id="3.2.1.99"/>
    </reaction>
</comment>
<comment type="pathway">
    <text evidence="2 8">Glycan metabolism; L-arabinan degradation.</text>
</comment>
<keyword evidence="7 8" id="KW-0326">Glycosidase</keyword>
<dbReference type="CDD" id="cd18831">
    <property type="entry name" value="GH43_AnAbnA-like"/>
    <property type="match status" value="1"/>
</dbReference>
<evidence type="ECO:0000256" key="2">
    <source>
        <dbReference type="ARBA" id="ARBA00004834"/>
    </source>
</evidence>
<dbReference type="Pfam" id="PF04616">
    <property type="entry name" value="Glyco_hydro_43"/>
    <property type="match status" value="1"/>
</dbReference>
<dbReference type="Proteomes" id="UP001150879">
    <property type="component" value="Unassembled WGS sequence"/>
</dbReference>
<dbReference type="AlphaFoldDB" id="A0A9W9T5U9"/>
<evidence type="ECO:0000256" key="6">
    <source>
        <dbReference type="ARBA" id="ARBA00022801"/>
    </source>
</evidence>
<evidence type="ECO:0000256" key="4">
    <source>
        <dbReference type="ARBA" id="ARBA00012586"/>
    </source>
</evidence>
<dbReference type="PANTHER" id="PTHR43301">
    <property type="entry name" value="ARABINAN ENDO-1,5-ALPHA-L-ARABINOSIDASE"/>
    <property type="match status" value="1"/>
</dbReference>
<evidence type="ECO:0000256" key="1">
    <source>
        <dbReference type="ARBA" id="ARBA00000375"/>
    </source>
</evidence>
<proteinExistence type="inferred from homology"/>